<organism evidence="2 3">
    <name type="scientific">Corynebacterium marinum DSM 44953</name>
    <dbReference type="NCBI Taxonomy" id="1224162"/>
    <lineage>
        <taxon>Bacteria</taxon>
        <taxon>Bacillati</taxon>
        <taxon>Actinomycetota</taxon>
        <taxon>Actinomycetes</taxon>
        <taxon>Mycobacteriales</taxon>
        <taxon>Corynebacteriaceae</taxon>
        <taxon>Corynebacterium</taxon>
    </lineage>
</organism>
<dbReference type="OrthoDB" id="9787902at2"/>
<dbReference type="EMBL" id="CP007790">
    <property type="protein sequence ID" value="AJK67678.1"/>
    <property type="molecule type" value="Genomic_DNA"/>
</dbReference>
<dbReference type="HOGENOM" id="CLU_008673_1_2_11"/>
<protein>
    <recommendedName>
        <fullName evidence="1">ABC-type glycine betaine transport system substrate-binding domain-containing protein</fullName>
    </recommendedName>
</protein>
<evidence type="ECO:0000313" key="3">
    <source>
        <dbReference type="Proteomes" id="UP000031928"/>
    </source>
</evidence>
<gene>
    <name evidence="2" type="ORF">B840_00190</name>
</gene>
<dbReference type="InterPro" id="IPR007210">
    <property type="entry name" value="ABC_Gly_betaine_transp_sub-bd"/>
</dbReference>
<name>A0A0B6TI77_9CORY</name>
<keyword evidence="3" id="KW-1185">Reference proteome</keyword>
<accession>A0A0B6TI77</accession>
<dbReference type="Pfam" id="PF04069">
    <property type="entry name" value="OpuAC"/>
    <property type="match status" value="1"/>
</dbReference>
<dbReference type="Gene3D" id="3.40.190.10">
    <property type="entry name" value="Periplasmic binding protein-like II"/>
    <property type="match status" value="1"/>
</dbReference>
<dbReference type="STRING" id="1224162.B840_00190"/>
<feature type="domain" description="ABC-type glycine betaine transport system substrate-binding" evidence="1">
    <location>
        <begin position="6"/>
        <end position="253"/>
    </location>
</feature>
<dbReference type="Gene3D" id="3.40.190.100">
    <property type="entry name" value="Glycine betaine-binding periplasmic protein, domain 2"/>
    <property type="match status" value="1"/>
</dbReference>
<sequence>MKIHYGRINESFHQVAAAVVEEVLLRLGHEVVVHEGPHPEMYPKLASGEHQLFADAWLPGGHAMYWADVKDAVTNVAPLYGDARFFWAVPGYVDASVTSLEDLAREEVAETFTTRVVQGTGSYAGLTVMGNELLKTYGLDALGWEQPSGDIDKLIETVNTRIGARENFVTPLWQPMFLNEAHDLRPLADPKGAFPAPDEACLLAHNDFWAECDERTRAVLQSIRFTAADVNEMDLYVQRDGLDVLPAVRRWADNHPGTVEAWLNPASR</sequence>
<dbReference type="AlphaFoldDB" id="A0A0B6TI77"/>
<evidence type="ECO:0000259" key="1">
    <source>
        <dbReference type="Pfam" id="PF04069"/>
    </source>
</evidence>
<evidence type="ECO:0000313" key="2">
    <source>
        <dbReference type="EMBL" id="AJK67678.1"/>
    </source>
</evidence>
<proteinExistence type="predicted"/>
<dbReference type="RefSeq" id="WP_052491015.1">
    <property type="nucleotide sequence ID" value="NZ_CP007790.1"/>
</dbReference>
<dbReference type="GO" id="GO:0022857">
    <property type="term" value="F:transmembrane transporter activity"/>
    <property type="evidence" value="ECO:0007669"/>
    <property type="project" value="InterPro"/>
</dbReference>
<dbReference type="SUPFAM" id="SSF53850">
    <property type="entry name" value="Periplasmic binding protein-like II"/>
    <property type="match status" value="1"/>
</dbReference>
<dbReference type="Proteomes" id="UP000031928">
    <property type="component" value="Chromosome"/>
</dbReference>
<reference evidence="2 3" key="1">
    <citation type="submission" date="2014-05" db="EMBL/GenBank/DDBJ databases">
        <title>Complete genome sequence of Corynebacterium marinum DSM 44953.</title>
        <authorList>
            <person name="Schaffert L."/>
            <person name="Albersmeier A."/>
            <person name="Kalinowski J."/>
            <person name="Ruckert C."/>
        </authorList>
    </citation>
    <scope>NUCLEOTIDE SEQUENCE [LARGE SCALE GENOMIC DNA]</scope>
    <source>
        <strain evidence="2 3">DSM 44953</strain>
    </source>
</reference>
<dbReference type="KEGG" id="cmq:B840_00190"/>
<dbReference type="GO" id="GO:0043190">
    <property type="term" value="C:ATP-binding cassette (ABC) transporter complex"/>
    <property type="evidence" value="ECO:0007669"/>
    <property type="project" value="InterPro"/>
</dbReference>